<dbReference type="RefSeq" id="WP_307478986.1">
    <property type="nucleotide sequence ID" value="NZ_JAUSUB010000034.1"/>
</dbReference>
<dbReference type="PANTHER" id="PTHR33164:SF43">
    <property type="entry name" value="HTH-TYPE TRANSCRIPTIONAL REPRESSOR YETL"/>
    <property type="match status" value="1"/>
</dbReference>
<dbReference type="EMBL" id="JAUSUB010000034">
    <property type="protein sequence ID" value="MDQ0273196.1"/>
    <property type="molecule type" value="Genomic_DNA"/>
</dbReference>
<evidence type="ECO:0000313" key="4">
    <source>
        <dbReference type="Proteomes" id="UP001238088"/>
    </source>
</evidence>
<proteinExistence type="predicted"/>
<comment type="caution">
    <text evidence="3">The sequence shown here is derived from an EMBL/GenBank/DDBJ whole genome shotgun (WGS) entry which is preliminary data.</text>
</comment>
<dbReference type="Pfam" id="PF01047">
    <property type="entry name" value="MarR"/>
    <property type="match status" value="1"/>
</dbReference>
<dbReference type="InterPro" id="IPR039422">
    <property type="entry name" value="MarR/SlyA-like"/>
</dbReference>
<dbReference type="SMART" id="SM00347">
    <property type="entry name" value="HTH_MARR"/>
    <property type="match status" value="1"/>
</dbReference>
<evidence type="ECO:0000256" key="1">
    <source>
        <dbReference type="ARBA" id="ARBA00023125"/>
    </source>
</evidence>
<dbReference type="Proteomes" id="UP001238088">
    <property type="component" value="Unassembled WGS sequence"/>
</dbReference>
<reference evidence="3 4" key="1">
    <citation type="submission" date="2023-07" db="EMBL/GenBank/DDBJ databases">
        <title>Genomic Encyclopedia of Type Strains, Phase IV (KMG-IV): sequencing the most valuable type-strain genomes for metagenomic binning, comparative biology and taxonomic classification.</title>
        <authorList>
            <person name="Goeker M."/>
        </authorList>
    </citation>
    <scope>NUCLEOTIDE SEQUENCE [LARGE SCALE GENOMIC DNA]</scope>
    <source>
        <strain evidence="3 4">DSM 23494</strain>
    </source>
</reference>
<name>A0ABU0API1_9BACI</name>
<dbReference type="Gene3D" id="1.10.10.10">
    <property type="entry name" value="Winged helix-like DNA-binding domain superfamily/Winged helix DNA-binding domain"/>
    <property type="match status" value="1"/>
</dbReference>
<dbReference type="PROSITE" id="PS50995">
    <property type="entry name" value="HTH_MARR_2"/>
    <property type="match status" value="1"/>
</dbReference>
<dbReference type="InterPro" id="IPR036388">
    <property type="entry name" value="WH-like_DNA-bd_sf"/>
</dbReference>
<gene>
    <name evidence="3" type="ORF">J2S17_005117</name>
</gene>
<keyword evidence="1 3" id="KW-0238">DNA-binding</keyword>
<evidence type="ECO:0000259" key="2">
    <source>
        <dbReference type="PROSITE" id="PS50995"/>
    </source>
</evidence>
<keyword evidence="4" id="KW-1185">Reference proteome</keyword>
<dbReference type="PRINTS" id="PR00598">
    <property type="entry name" value="HTHMARR"/>
</dbReference>
<sequence>MDENREKSIQAFIIEILQSTHMIGLFIRNEKLSENLVLLLLKLKLAGAMKITDISASYGVTPAAATNMCDKVERYGYIERLRLAGDRRVVKVSLTPYGKANIDEMFAELSSHQLNLITSHLAAINHSVKKLEQILG</sequence>
<accession>A0ABU0API1</accession>
<dbReference type="GO" id="GO:0003677">
    <property type="term" value="F:DNA binding"/>
    <property type="evidence" value="ECO:0007669"/>
    <property type="project" value="UniProtKB-KW"/>
</dbReference>
<evidence type="ECO:0000313" key="3">
    <source>
        <dbReference type="EMBL" id="MDQ0273196.1"/>
    </source>
</evidence>
<dbReference type="InterPro" id="IPR000835">
    <property type="entry name" value="HTH_MarR-typ"/>
</dbReference>
<protein>
    <submittedName>
        <fullName evidence="3">DNA-binding MarR family transcriptional regulator</fullName>
    </submittedName>
</protein>
<dbReference type="PANTHER" id="PTHR33164">
    <property type="entry name" value="TRANSCRIPTIONAL REGULATOR, MARR FAMILY"/>
    <property type="match status" value="1"/>
</dbReference>
<feature type="domain" description="HTH marR-type" evidence="2">
    <location>
        <begin position="1"/>
        <end position="136"/>
    </location>
</feature>
<dbReference type="InterPro" id="IPR036390">
    <property type="entry name" value="WH_DNA-bd_sf"/>
</dbReference>
<dbReference type="SUPFAM" id="SSF46785">
    <property type="entry name" value="Winged helix' DNA-binding domain"/>
    <property type="match status" value="1"/>
</dbReference>
<organism evidence="3 4">
    <name type="scientific">Cytobacillus purgationiresistens</name>
    <dbReference type="NCBI Taxonomy" id="863449"/>
    <lineage>
        <taxon>Bacteria</taxon>
        <taxon>Bacillati</taxon>
        <taxon>Bacillota</taxon>
        <taxon>Bacilli</taxon>
        <taxon>Bacillales</taxon>
        <taxon>Bacillaceae</taxon>
        <taxon>Cytobacillus</taxon>
    </lineage>
</organism>